<dbReference type="WBParaSite" id="MCU_000541-RA">
    <property type="protein sequence ID" value="MCU_000541-RA"/>
    <property type="gene ID" value="MCU_000541"/>
</dbReference>
<protein>
    <submittedName>
        <fullName evidence="2">Uncharacterized protein</fullName>
    </submittedName>
</protein>
<name>A0A5K3EJ58_MESCO</name>
<evidence type="ECO:0000313" key="2">
    <source>
        <dbReference type="WBParaSite" id="MCU_000541-RA"/>
    </source>
</evidence>
<reference evidence="2" key="1">
    <citation type="submission" date="2019-11" db="UniProtKB">
        <authorList>
            <consortium name="WormBaseParasite"/>
        </authorList>
    </citation>
    <scope>IDENTIFICATION</scope>
</reference>
<organism evidence="2">
    <name type="scientific">Mesocestoides corti</name>
    <name type="common">Flatworm</name>
    <dbReference type="NCBI Taxonomy" id="53468"/>
    <lineage>
        <taxon>Eukaryota</taxon>
        <taxon>Metazoa</taxon>
        <taxon>Spiralia</taxon>
        <taxon>Lophotrochozoa</taxon>
        <taxon>Platyhelminthes</taxon>
        <taxon>Cestoda</taxon>
        <taxon>Eucestoda</taxon>
        <taxon>Cyclophyllidea</taxon>
        <taxon>Mesocestoididae</taxon>
        <taxon>Mesocestoides</taxon>
    </lineage>
</organism>
<evidence type="ECO:0000256" key="1">
    <source>
        <dbReference type="SAM" id="MobiDB-lite"/>
    </source>
</evidence>
<accession>A0A5K3EJ58</accession>
<sequence length="72" mass="8129">MHERSAIFPVFADLHPSPTCRTTVNPVETRMDEIRLDVIPVVEPCRKSPGQHKVRLRSASTKQNKPRACPPV</sequence>
<dbReference type="AlphaFoldDB" id="A0A5K3EJ58"/>
<feature type="region of interest" description="Disordered" evidence="1">
    <location>
        <begin position="47"/>
        <end position="72"/>
    </location>
</feature>
<proteinExistence type="predicted"/>